<protein>
    <recommendedName>
        <fullName evidence="4">DUF4397 domain-containing protein</fullName>
    </recommendedName>
</protein>
<gene>
    <name evidence="2" type="ORF">FE810_02235</name>
</gene>
<dbReference type="InterPro" id="IPR018247">
    <property type="entry name" value="EF_Hand_1_Ca_BS"/>
</dbReference>
<evidence type="ECO:0000256" key="1">
    <source>
        <dbReference type="SAM" id="SignalP"/>
    </source>
</evidence>
<name>A0A5R9INK2_9GAMM</name>
<dbReference type="PROSITE" id="PS51257">
    <property type="entry name" value="PROKAR_LIPOPROTEIN"/>
    <property type="match status" value="1"/>
</dbReference>
<evidence type="ECO:0000313" key="2">
    <source>
        <dbReference type="EMBL" id="TLU67125.1"/>
    </source>
</evidence>
<organism evidence="2 3">
    <name type="scientific">Thalassotalea litorea</name>
    <dbReference type="NCBI Taxonomy" id="2020715"/>
    <lineage>
        <taxon>Bacteria</taxon>
        <taxon>Pseudomonadati</taxon>
        <taxon>Pseudomonadota</taxon>
        <taxon>Gammaproteobacteria</taxon>
        <taxon>Alteromonadales</taxon>
        <taxon>Colwelliaceae</taxon>
        <taxon>Thalassotalea</taxon>
    </lineage>
</organism>
<dbReference type="AlphaFoldDB" id="A0A5R9INK2"/>
<evidence type="ECO:0000313" key="3">
    <source>
        <dbReference type="Proteomes" id="UP000307790"/>
    </source>
</evidence>
<dbReference type="EMBL" id="VCBC01000003">
    <property type="protein sequence ID" value="TLU67125.1"/>
    <property type="molecule type" value="Genomic_DNA"/>
</dbReference>
<dbReference type="RefSeq" id="WP_138318406.1">
    <property type="nucleotide sequence ID" value="NZ_VCBC01000003.1"/>
</dbReference>
<dbReference type="Proteomes" id="UP000307790">
    <property type="component" value="Unassembled WGS sequence"/>
</dbReference>
<reference evidence="2 3" key="1">
    <citation type="submission" date="2019-05" db="EMBL/GenBank/DDBJ databases">
        <title>Genome sequences of Thalassotalea litorea 1K03283.</title>
        <authorList>
            <person name="Zhang D."/>
        </authorList>
    </citation>
    <scope>NUCLEOTIDE SEQUENCE [LARGE SCALE GENOMIC DNA]</scope>
    <source>
        <strain evidence="2 3">MCCC 1K03283</strain>
    </source>
</reference>
<accession>A0A5R9INK2</accession>
<dbReference type="PROSITE" id="PS00018">
    <property type="entry name" value="EF_HAND_1"/>
    <property type="match status" value="1"/>
</dbReference>
<evidence type="ECO:0008006" key="4">
    <source>
        <dbReference type="Google" id="ProtNLM"/>
    </source>
</evidence>
<feature type="chain" id="PRO_5024300556" description="DUF4397 domain-containing protein" evidence="1">
    <location>
        <begin position="29"/>
        <end position="502"/>
    </location>
</feature>
<proteinExistence type="predicted"/>
<keyword evidence="1" id="KW-0732">Signal</keyword>
<keyword evidence="3" id="KW-1185">Reference proteome</keyword>
<dbReference type="OrthoDB" id="5758965at2"/>
<sequence length="502" mass="57258">MRNQRTQPSQIRTIQLLILGAMMTLLFACSSEESDNNYGAIKFYNASSNSPEIFFTIDEDLEDEDEDAFEATYSSIGYGETSPTRELEDKRYFLEFSWQSEDSSSRDDLTILHESQVTIEKDQLALFVLDGDINSANVLQYNLAIIDDDNDDDEELFNLSILNLHDQFGSLQLHASLANETFNEAMPVSQFEFQQLSDNQKLAQEEYIFYLTLPQSNDVLFQSDSINFPYANQYLLMVKPSNGYGESDFSIDILSWSSFLPLQHYGETGQFRVYNGIETHELLEDYTGQISASFTTIGDDIDIESLQIGNYSEIYSAQRGDYSIDLVATDSEHPLLSNHLVTLSENAFKTVFFYLSEENVDHDGDGDVDEDGDGYVDETEIKIQSMVVENNLNESLYQHHLQILNLVNNDDYPSIRLYFVRSDELIETASYWRTAWFATPTEITLTNNTYEVYAVAQDDSSDIILASELLVLDQDSPNQFILLERDDSTSSGYRMTFTAQNQ</sequence>
<comment type="caution">
    <text evidence="2">The sequence shown here is derived from an EMBL/GenBank/DDBJ whole genome shotgun (WGS) entry which is preliminary data.</text>
</comment>
<feature type="signal peptide" evidence="1">
    <location>
        <begin position="1"/>
        <end position="28"/>
    </location>
</feature>